<keyword evidence="4" id="KW-0804">Transcription</keyword>
<gene>
    <name evidence="6" type="ORF">IFR04_002553</name>
</gene>
<dbReference type="PANTHER" id="PTHR31845">
    <property type="entry name" value="FINGER DOMAIN PROTEIN, PUTATIVE-RELATED"/>
    <property type="match status" value="1"/>
</dbReference>
<dbReference type="InterPro" id="IPR051089">
    <property type="entry name" value="prtT"/>
</dbReference>
<comment type="subcellular location">
    <subcellularLocation>
        <location evidence="1">Nucleus</location>
    </subcellularLocation>
</comment>
<keyword evidence="2" id="KW-0805">Transcription regulation</keyword>
<evidence type="ECO:0000313" key="6">
    <source>
        <dbReference type="EMBL" id="KAG4424312.1"/>
    </source>
</evidence>
<comment type="caution">
    <text evidence="6">The sequence shown here is derived from an EMBL/GenBank/DDBJ whole genome shotgun (WGS) entry which is preliminary data.</text>
</comment>
<evidence type="ECO:0000313" key="7">
    <source>
        <dbReference type="Proteomes" id="UP000664132"/>
    </source>
</evidence>
<protein>
    <submittedName>
        <fullName evidence="6">Uncharacterized protein</fullName>
    </submittedName>
</protein>
<evidence type="ECO:0000256" key="2">
    <source>
        <dbReference type="ARBA" id="ARBA00023015"/>
    </source>
</evidence>
<accession>A0A8H8BUF1</accession>
<organism evidence="6 7">
    <name type="scientific">Cadophora malorum</name>
    <dbReference type="NCBI Taxonomy" id="108018"/>
    <lineage>
        <taxon>Eukaryota</taxon>
        <taxon>Fungi</taxon>
        <taxon>Dikarya</taxon>
        <taxon>Ascomycota</taxon>
        <taxon>Pezizomycotina</taxon>
        <taxon>Leotiomycetes</taxon>
        <taxon>Helotiales</taxon>
        <taxon>Ploettnerulaceae</taxon>
        <taxon>Cadophora</taxon>
    </lineage>
</organism>
<evidence type="ECO:0000256" key="3">
    <source>
        <dbReference type="ARBA" id="ARBA00023125"/>
    </source>
</evidence>
<sequence length="392" mass="44552">MVVTSTSVQEKNLLSTELVKTLTHEVFVLNQGHFDHLAGLLIFLNWGNDSGNKNHLVQLSMSLAQDLRLNRPLVDEGGHKFARLVACGVGSVTEIHTMEHRRAVLGCFFVSSLVSSFFGRIDPMQWTPLMDEHLRTVEESKECLNDEVFAAQIRLQLLLHRSYQMRDLECEGSQRSKLLSGLYLKALQSQLQDIKASINSRLQQNFSLMACFHYTKVSIHERAYPADAALSCNMTGPQHLQCLCTSLEAAKSFVDLTFMMPPARWIEMPLHFRIQFMRCLVALYRLSVHEDPAWDKQAVRKTIDLMAVFDHVITSMEQRSVEIGDPDDDIIIHLCKVMKGFRAFCAPKLAPDETTLRESNSQAAMDEDFLFPEFMDLADDAWLQDVLGWSAL</sequence>
<evidence type="ECO:0000256" key="4">
    <source>
        <dbReference type="ARBA" id="ARBA00023163"/>
    </source>
</evidence>
<evidence type="ECO:0000256" key="1">
    <source>
        <dbReference type="ARBA" id="ARBA00004123"/>
    </source>
</evidence>
<dbReference type="PANTHER" id="PTHR31845:SF32">
    <property type="entry name" value="MISCELLANEOUS ZN(II)2CYS6 TRANSCRIPTION FACTOR (EUROFUNG)-RELATED"/>
    <property type="match status" value="1"/>
</dbReference>
<dbReference type="AlphaFoldDB" id="A0A8H8BUF1"/>
<dbReference type="CDD" id="cd12148">
    <property type="entry name" value="fungal_TF_MHR"/>
    <property type="match status" value="1"/>
</dbReference>
<evidence type="ECO:0000256" key="5">
    <source>
        <dbReference type="ARBA" id="ARBA00023242"/>
    </source>
</evidence>
<keyword evidence="5" id="KW-0539">Nucleus</keyword>
<name>A0A8H8BUF1_9HELO</name>
<dbReference type="Proteomes" id="UP000664132">
    <property type="component" value="Unassembled WGS sequence"/>
</dbReference>
<dbReference type="GO" id="GO:0000976">
    <property type="term" value="F:transcription cis-regulatory region binding"/>
    <property type="evidence" value="ECO:0007669"/>
    <property type="project" value="TreeGrafter"/>
</dbReference>
<dbReference type="EMBL" id="JAFJYH010000022">
    <property type="protein sequence ID" value="KAG4424312.1"/>
    <property type="molecule type" value="Genomic_DNA"/>
</dbReference>
<keyword evidence="7" id="KW-1185">Reference proteome</keyword>
<dbReference type="GO" id="GO:0000981">
    <property type="term" value="F:DNA-binding transcription factor activity, RNA polymerase II-specific"/>
    <property type="evidence" value="ECO:0007669"/>
    <property type="project" value="TreeGrafter"/>
</dbReference>
<dbReference type="GO" id="GO:0005634">
    <property type="term" value="C:nucleus"/>
    <property type="evidence" value="ECO:0007669"/>
    <property type="project" value="UniProtKB-SubCell"/>
</dbReference>
<keyword evidence="3" id="KW-0238">DNA-binding</keyword>
<dbReference type="OrthoDB" id="1600564at2759"/>
<proteinExistence type="predicted"/>
<reference evidence="6" key="1">
    <citation type="submission" date="2021-02" db="EMBL/GenBank/DDBJ databases">
        <title>Genome sequence Cadophora malorum strain M34.</title>
        <authorList>
            <person name="Stefanovic E."/>
            <person name="Vu D."/>
            <person name="Scully C."/>
            <person name="Dijksterhuis J."/>
            <person name="Roader J."/>
            <person name="Houbraken J."/>
        </authorList>
    </citation>
    <scope>NUCLEOTIDE SEQUENCE</scope>
    <source>
        <strain evidence="6">M34</strain>
    </source>
</reference>